<protein>
    <submittedName>
        <fullName evidence="4">DNA mismatch repair protein MutT</fullName>
    </submittedName>
</protein>
<dbReference type="SUPFAM" id="SSF55811">
    <property type="entry name" value="Nudix"/>
    <property type="match status" value="1"/>
</dbReference>
<evidence type="ECO:0000256" key="2">
    <source>
        <dbReference type="ARBA" id="ARBA00022801"/>
    </source>
</evidence>
<dbReference type="HOGENOM" id="CLU_037162_21_0_9"/>
<evidence type="ECO:0000313" key="4">
    <source>
        <dbReference type="EMBL" id="ETW91734.1"/>
    </source>
</evidence>
<dbReference type="AlphaFoldDB" id="A0A0E2Q443"/>
<gene>
    <name evidence="4" type="ORF">X841_01050</name>
</gene>
<sequence>MDAYLKDQLDFTGVKVALLVEKSILVVLRDNKTDIPWPNMWELPGGGREGIETPLECLQREVWEELGLTLKEESIIWSRIYPSILDKDRLAVFVVAQISQKQYQEICFGDEGQEFKLMPIEDFIKAEGVIPQLQERFKDYLVGKEIDN</sequence>
<evidence type="ECO:0000256" key="1">
    <source>
        <dbReference type="ARBA" id="ARBA00005582"/>
    </source>
</evidence>
<dbReference type="PROSITE" id="PS00893">
    <property type="entry name" value="NUDIX_BOX"/>
    <property type="match status" value="1"/>
</dbReference>
<dbReference type="EMBL" id="AZJT01000010">
    <property type="protein sequence ID" value="ETW91734.1"/>
    <property type="molecule type" value="Genomic_DNA"/>
</dbReference>
<dbReference type="RefSeq" id="WP_004197447.1">
    <property type="nucleotide sequence ID" value="NZ_CM002372.1"/>
</dbReference>
<organism evidence="4 5">
    <name type="scientific">Streptococcus thermophilus M17PTZA496</name>
    <dbReference type="NCBI Taxonomy" id="1433289"/>
    <lineage>
        <taxon>Bacteria</taxon>
        <taxon>Bacillati</taxon>
        <taxon>Bacillota</taxon>
        <taxon>Bacilli</taxon>
        <taxon>Lactobacillales</taxon>
        <taxon>Streptococcaceae</taxon>
        <taxon>Streptococcus</taxon>
    </lineage>
</organism>
<dbReference type="PANTHER" id="PTHR43736:SF1">
    <property type="entry name" value="DIHYDRONEOPTERIN TRIPHOSPHATE DIPHOSPHATASE"/>
    <property type="match status" value="1"/>
</dbReference>
<accession>A0A0E2Q443</accession>
<dbReference type="Pfam" id="PF00293">
    <property type="entry name" value="NUDIX"/>
    <property type="match status" value="1"/>
</dbReference>
<evidence type="ECO:0000313" key="5">
    <source>
        <dbReference type="Proteomes" id="UP000024559"/>
    </source>
</evidence>
<name>A0A0E2Q443_STRTR</name>
<dbReference type="CDD" id="cd04682">
    <property type="entry name" value="NUDIX_Hydrolase"/>
    <property type="match status" value="1"/>
</dbReference>
<evidence type="ECO:0000259" key="3">
    <source>
        <dbReference type="PROSITE" id="PS51462"/>
    </source>
</evidence>
<dbReference type="Proteomes" id="UP000024559">
    <property type="component" value="Chromosome"/>
</dbReference>
<comment type="similarity">
    <text evidence="1">Belongs to the Nudix hydrolase family.</text>
</comment>
<dbReference type="InterPro" id="IPR015797">
    <property type="entry name" value="NUDIX_hydrolase-like_dom_sf"/>
</dbReference>
<reference evidence="5" key="1">
    <citation type="submission" date="2013-12" db="EMBL/GenBank/DDBJ databases">
        <title>Genome sequences of Streptococcus thermophilus strains MTH17CL396 and M17PTZA496 isolated from Fontina cheese in Valle d'Aosta region (Italy).</title>
        <authorList>
            <person name="Treu L."/>
            <person name="Giacomini A."/>
            <person name="Corich V."/>
            <person name="Vendramin V."/>
            <person name="Bovo B."/>
        </authorList>
    </citation>
    <scope>NUCLEOTIDE SEQUENCE [LARGE SCALE GENOMIC DNA]</scope>
    <source>
        <strain evidence="5">M17PTZA496</strain>
    </source>
</reference>
<dbReference type="InterPro" id="IPR000086">
    <property type="entry name" value="NUDIX_hydrolase_dom"/>
</dbReference>
<proteinExistence type="inferred from homology"/>
<dbReference type="Gene3D" id="3.90.79.10">
    <property type="entry name" value="Nucleoside Triphosphate Pyrophosphohydrolase"/>
    <property type="match status" value="1"/>
</dbReference>
<dbReference type="GO" id="GO:0016787">
    <property type="term" value="F:hydrolase activity"/>
    <property type="evidence" value="ECO:0007669"/>
    <property type="project" value="UniProtKB-KW"/>
</dbReference>
<feature type="domain" description="Nudix hydrolase" evidence="3">
    <location>
        <begin position="9"/>
        <end position="145"/>
    </location>
</feature>
<keyword evidence="2" id="KW-0378">Hydrolase</keyword>
<dbReference type="PATRIC" id="fig|1433289.7.peg.183"/>
<dbReference type="InterPro" id="IPR020084">
    <property type="entry name" value="NUDIX_hydrolase_CS"/>
</dbReference>
<comment type="caution">
    <text evidence="4">The sequence shown here is derived from an EMBL/GenBank/DDBJ whole genome shotgun (WGS) entry which is preliminary data.</text>
</comment>
<dbReference type="PROSITE" id="PS51462">
    <property type="entry name" value="NUDIX"/>
    <property type="match status" value="1"/>
</dbReference>
<dbReference type="PANTHER" id="PTHR43736">
    <property type="entry name" value="ADP-RIBOSE PYROPHOSPHATASE"/>
    <property type="match status" value="1"/>
</dbReference>